<evidence type="ECO:0000256" key="4">
    <source>
        <dbReference type="ARBA" id="ARBA00006753"/>
    </source>
</evidence>
<feature type="domain" description="Homoserine dehydrogenase catalytic" evidence="20">
    <location>
        <begin position="172"/>
        <end position="381"/>
    </location>
</feature>
<keyword evidence="9 14" id="KW-0521">NADP</keyword>
<dbReference type="EMBL" id="WIUZ02000004">
    <property type="protein sequence ID" value="KAF9788633.1"/>
    <property type="molecule type" value="Genomic_DNA"/>
</dbReference>
<comment type="function">
    <text evidence="13">Catalyzes the conversion of L-aspartate-beta-semialdehyde (L-Asa) to L-homoserine (L-Hse), the third step in the biosynthesis of amino acids that derive from aspartate (the aspartate family of amino acids), including methioinine and threonine, the latter of which is a precursor to isoleucine; production of homoserine leads to a branch-point in the pathway as it can either be O-phosphorylated for processing to threonine, or O-acylated for processing to methionine.</text>
</comment>
<evidence type="ECO:0000256" key="17">
    <source>
        <dbReference type="RuleBase" id="RU000579"/>
    </source>
</evidence>
<evidence type="ECO:0000256" key="12">
    <source>
        <dbReference type="ARBA" id="ARBA00048841"/>
    </source>
</evidence>
<evidence type="ECO:0000259" key="21">
    <source>
        <dbReference type="Pfam" id="PF03447"/>
    </source>
</evidence>
<evidence type="ECO:0000256" key="3">
    <source>
        <dbReference type="ARBA" id="ARBA00005062"/>
    </source>
</evidence>
<dbReference type="GO" id="GO:0009090">
    <property type="term" value="P:homoserine biosynthetic process"/>
    <property type="evidence" value="ECO:0007669"/>
    <property type="project" value="TreeGrafter"/>
</dbReference>
<dbReference type="InterPro" id="IPR019811">
    <property type="entry name" value="HDH_CS"/>
</dbReference>
<organism evidence="22 23">
    <name type="scientific">Thelephora terrestris</name>
    <dbReference type="NCBI Taxonomy" id="56493"/>
    <lineage>
        <taxon>Eukaryota</taxon>
        <taxon>Fungi</taxon>
        <taxon>Dikarya</taxon>
        <taxon>Basidiomycota</taxon>
        <taxon>Agaricomycotina</taxon>
        <taxon>Agaricomycetes</taxon>
        <taxon>Thelephorales</taxon>
        <taxon>Thelephoraceae</taxon>
        <taxon>Thelephora</taxon>
    </lineage>
</organism>
<comment type="pathway">
    <text evidence="3 17">Amino-acid biosynthesis; L-methionine biosynthesis via de novo pathway; L-homoserine from L-aspartate: step 3/3.</text>
</comment>
<dbReference type="Gene3D" id="3.30.360.10">
    <property type="entry name" value="Dihydrodipicolinate Reductase, domain 2"/>
    <property type="match status" value="1"/>
</dbReference>
<evidence type="ECO:0000256" key="10">
    <source>
        <dbReference type="ARBA" id="ARBA00023002"/>
    </source>
</evidence>
<dbReference type="InterPro" id="IPR022697">
    <property type="entry name" value="HDH_short"/>
</dbReference>
<evidence type="ECO:0000256" key="9">
    <source>
        <dbReference type="ARBA" id="ARBA00022857"/>
    </source>
</evidence>
<dbReference type="PANTHER" id="PTHR43070:SF5">
    <property type="entry name" value="HOMOSERINE DEHYDROGENASE"/>
    <property type="match status" value="1"/>
</dbReference>
<evidence type="ECO:0000256" key="13">
    <source>
        <dbReference type="ARBA" id="ARBA00059589"/>
    </source>
</evidence>
<evidence type="ECO:0000259" key="20">
    <source>
        <dbReference type="Pfam" id="PF00742"/>
    </source>
</evidence>
<comment type="caution">
    <text evidence="22">The sequence shown here is derived from an EMBL/GenBank/DDBJ whole genome shotgun (WGS) entry which is preliminary data.</text>
</comment>
<sequence length="384" mass="41146">MSSGSQVQHLVVVSVIGVGLVGSELVDQLSHLPSPGLRDQFQVLSLSSSRSTVYYNIGSHQWQNWRNDLAASDVKSDAQALATKLTQISTVEEVAGLREGVSFSVIPVLVDNTSSEDVARLYPYFLSKGVNVVTPNKKAFSSELALYDEIVAASLKTGARFYNESTVGAGLPIISTIKDLVATGDKVSKIEGVFSGTLSYIFNEFSDGKSGNGPSFSSIVSIARQKGYTEPNPADDLNGADVARKLTILSRCIPSLRDKLPHGYKSVSTKSLVPAALHGESSGDEFIRKLSEYDQEFDKLRSDAFKENKVLRFVGVIDVASGTIKADLESYPNTHPFVTSLGGSDNIVMFHTERYGARPLIVQGAGAGAAVTAMGVLGDLLRFL</sequence>
<evidence type="ECO:0000313" key="23">
    <source>
        <dbReference type="Proteomes" id="UP000736335"/>
    </source>
</evidence>
<reference evidence="22" key="2">
    <citation type="submission" date="2020-11" db="EMBL/GenBank/DDBJ databases">
        <authorList>
            <consortium name="DOE Joint Genome Institute"/>
            <person name="Kuo A."/>
            <person name="Miyauchi S."/>
            <person name="Kiss E."/>
            <person name="Drula E."/>
            <person name="Kohler A."/>
            <person name="Sanchez-Garcia M."/>
            <person name="Andreopoulos B."/>
            <person name="Barry K.W."/>
            <person name="Bonito G."/>
            <person name="Buee M."/>
            <person name="Carver A."/>
            <person name="Chen C."/>
            <person name="Cichocki N."/>
            <person name="Clum A."/>
            <person name="Culley D."/>
            <person name="Crous P.W."/>
            <person name="Fauchery L."/>
            <person name="Girlanda M."/>
            <person name="Hayes R."/>
            <person name="Keri Z."/>
            <person name="Labutti K."/>
            <person name="Lipzen A."/>
            <person name="Lombard V."/>
            <person name="Magnuson J."/>
            <person name="Maillard F."/>
            <person name="Morin E."/>
            <person name="Murat C."/>
            <person name="Nolan M."/>
            <person name="Ohm R."/>
            <person name="Pangilinan J."/>
            <person name="Pereira M."/>
            <person name="Perotto S."/>
            <person name="Peter M."/>
            <person name="Riley R."/>
            <person name="Sitrit Y."/>
            <person name="Stielow B."/>
            <person name="Szollosi G."/>
            <person name="Zifcakova L."/>
            <person name="Stursova M."/>
            <person name="Spatafora J.W."/>
            <person name="Tedersoo L."/>
            <person name="Vaario L.-M."/>
            <person name="Yamada A."/>
            <person name="Yan M."/>
            <person name="Wang P."/>
            <person name="Xu J."/>
            <person name="Bruns T."/>
            <person name="Baldrian P."/>
            <person name="Vilgalys R."/>
            <person name="Henrissat B."/>
            <person name="Grigoriev I.V."/>
            <person name="Hibbett D."/>
            <person name="Nagy L.G."/>
            <person name="Martin F.M."/>
        </authorList>
    </citation>
    <scope>NUCLEOTIDE SEQUENCE</scope>
    <source>
        <strain evidence="22">UH-Tt-Lm1</strain>
    </source>
</reference>
<dbReference type="Proteomes" id="UP000736335">
    <property type="component" value="Unassembled WGS sequence"/>
</dbReference>
<accession>A0A9P6HJX9</accession>
<keyword evidence="8 14" id="KW-0791">Threonine biosynthesis</keyword>
<dbReference type="SUPFAM" id="SSF55347">
    <property type="entry name" value="Glyceraldehyde-3-phosphate dehydrogenase-like, C-terminal domain"/>
    <property type="match status" value="1"/>
</dbReference>
<evidence type="ECO:0000256" key="18">
    <source>
        <dbReference type="RuleBase" id="RU004171"/>
    </source>
</evidence>
<dbReference type="InterPro" id="IPR001342">
    <property type="entry name" value="HDH_cat"/>
</dbReference>
<evidence type="ECO:0000256" key="1">
    <source>
        <dbReference type="ARBA" id="ARBA00001920"/>
    </source>
</evidence>
<dbReference type="PIRSF" id="PIRSF036497">
    <property type="entry name" value="HDH_short"/>
    <property type="match status" value="1"/>
</dbReference>
<evidence type="ECO:0000256" key="7">
    <source>
        <dbReference type="ARBA" id="ARBA00022605"/>
    </source>
</evidence>
<feature type="binding site" evidence="16">
    <location>
        <position position="230"/>
    </location>
    <ligand>
        <name>L-homoserine</name>
        <dbReference type="ChEBI" id="CHEBI:57476"/>
    </ligand>
</feature>
<dbReference type="EC" id="1.1.1.3" evidence="5 14"/>
<name>A0A9P6HJX9_9AGAM</name>
<feature type="chain" id="PRO_5040142477" description="Homoserine dehydrogenase" evidence="19">
    <location>
        <begin position="24"/>
        <end position="384"/>
    </location>
</feature>
<comment type="similarity">
    <text evidence="4 14 18">Belongs to the homoserine dehydrogenase family.</text>
</comment>
<dbReference type="FunFam" id="3.30.360.10:FF:000006">
    <property type="entry name" value="Bifunctional aspartokinase/homoserine dehydrogenase"/>
    <property type="match status" value="1"/>
</dbReference>
<dbReference type="GO" id="GO:0009086">
    <property type="term" value="P:methionine biosynthetic process"/>
    <property type="evidence" value="ECO:0007669"/>
    <property type="project" value="UniProtKB-KW"/>
</dbReference>
<evidence type="ECO:0000256" key="8">
    <source>
        <dbReference type="ARBA" id="ARBA00022697"/>
    </source>
</evidence>
<feature type="binding site" evidence="16">
    <location>
        <position position="137"/>
    </location>
    <ligand>
        <name>NADPH</name>
        <dbReference type="ChEBI" id="CHEBI:57783"/>
    </ligand>
</feature>
<reference evidence="22" key="1">
    <citation type="journal article" date="2020" name="Nat. Commun.">
        <title>Large-scale genome sequencing of mycorrhizal fungi provides insights into the early evolution of symbiotic traits.</title>
        <authorList>
            <person name="Miyauchi S."/>
            <person name="Kiss E."/>
            <person name="Kuo A."/>
            <person name="Drula E."/>
            <person name="Kohler A."/>
            <person name="Sanchez-Garcia M."/>
            <person name="Morin E."/>
            <person name="Andreopoulos B."/>
            <person name="Barry K.W."/>
            <person name="Bonito G."/>
            <person name="Buee M."/>
            <person name="Carver A."/>
            <person name="Chen C."/>
            <person name="Cichocki N."/>
            <person name="Clum A."/>
            <person name="Culley D."/>
            <person name="Crous P.W."/>
            <person name="Fauchery L."/>
            <person name="Girlanda M."/>
            <person name="Hayes R.D."/>
            <person name="Keri Z."/>
            <person name="LaButti K."/>
            <person name="Lipzen A."/>
            <person name="Lombard V."/>
            <person name="Magnuson J."/>
            <person name="Maillard F."/>
            <person name="Murat C."/>
            <person name="Nolan M."/>
            <person name="Ohm R.A."/>
            <person name="Pangilinan J."/>
            <person name="Pereira M.F."/>
            <person name="Perotto S."/>
            <person name="Peter M."/>
            <person name="Pfister S."/>
            <person name="Riley R."/>
            <person name="Sitrit Y."/>
            <person name="Stielow J.B."/>
            <person name="Szollosi G."/>
            <person name="Zifcakova L."/>
            <person name="Stursova M."/>
            <person name="Spatafora J.W."/>
            <person name="Tedersoo L."/>
            <person name="Vaario L.M."/>
            <person name="Yamada A."/>
            <person name="Yan M."/>
            <person name="Wang P."/>
            <person name="Xu J."/>
            <person name="Bruns T."/>
            <person name="Baldrian P."/>
            <person name="Vilgalys R."/>
            <person name="Dunand C."/>
            <person name="Henrissat B."/>
            <person name="Grigoriev I.V."/>
            <person name="Hibbett D."/>
            <person name="Nagy L.G."/>
            <person name="Martin F.M."/>
        </authorList>
    </citation>
    <scope>NUCLEOTIDE SEQUENCE</scope>
    <source>
        <strain evidence="22">UH-Tt-Lm1</strain>
    </source>
</reference>
<feature type="binding site" evidence="16">
    <location>
        <position position="113"/>
    </location>
    <ligand>
        <name>NADPH</name>
        <dbReference type="ChEBI" id="CHEBI:57783"/>
    </ligand>
</feature>
<dbReference type="GO" id="GO:0009088">
    <property type="term" value="P:threonine biosynthetic process"/>
    <property type="evidence" value="ECO:0007669"/>
    <property type="project" value="UniProtKB-KW"/>
</dbReference>
<dbReference type="InterPro" id="IPR036291">
    <property type="entry name" value="NAD(P)-bd_dom_sf"/>
</dbReference>
<evidence type="ECO:0000256" key="6">
    <source>
        <dbReference type="ARBA" id="ARBA00013376"/>
    </source>
</evidence>
<evidence type="ECO:0000256" key="11">
    <source>
        <dbReference type="ARBA" id="ARBA00023167"/>
    </source>
</evidence>
<dbReference type="Pfam" id="PF00742">
    <property type="entry name" value="Homoserine_dh"/>
    <property type="match status" value="1"/>
</dbReference>
<dbReference type="Pfam" id="PF03447">
    <property type="entry name" value="NAD_binding_3"/>
    <property type="match status" value="1"/>
</dbReference>
<keyword evidence="10 14" id="KW-0560">Oxidoreductase</keyword>
<comment type="pathway">
    <text evidence="2 17">Amino-acid biosynthesis; L-threonine biosynthesis; L-threonine from L-aspartate: step 3/5.</text>
</comment>
<keyword evidence="7 14" id="KW-0028">Amino-acid biosynthesis</keyword>
<comment type="cofactor">
    <cofactor evidence="1">
        <name>a metal cation</name>
        <dbReference type="ChEBI" id="CHEBI:25213"/>
    </cofactor>
</comment>
<feature type="active site" description="Proton donor" evidence="15">
    <location>
        <position position="245"/>
    </location>
</feature>
<feature type="binding site" evidence="16">
    <location>
        <begin position="17"/>
        <end position="22"/>
    </location>
    <ligand>
        <name>NADP(+)</name>
        <dbReference type="ChEBI" id="CHEBI:58349"/>
    </ligand>
</feature>
<evidence type="ECO:0000256" key="16">
    <source>
        <dbReference type="PIRSR" id="PIRSR036497-2"/>
    </source>
</evidence>
<dbReference type="InterPro" id="IPR005106">
    <property type="entry name" value="Asp/hSer_DH_NAD-bd"/>
</dbReference>
<proteinExistence type="inferred from homology"/>
<dbReference type="AlphaFoldDB" id="A0A9P6HJX9"/>
<evidence type="ECO:0000256" key="19">
    <source>
        <dbReference type="SAM" id="SignalP"/>
    </source>
</evidence>
<evidence type="ECO:0000313" key="22">
    <source>
        <dbReference type="EMBL" id="KAF9788633.1"/>
    </source>
</evidence>
<keyword evidence="11 14" id="KW-0486">Methionine biosynthesis</keyword>
<dbReference type="GO" id="GO:0050661">
    <property type="term" value="F:NADP binding"/>
    <property type="evidence" value="ECO:0007669"/>
    <property type="project" value="InterPro"/>
</dbReference>
<dbReference type="PANTHER" id="PTHR43070">
    <property type="match status" value="1"/>
</dbReference>
<dbReference type="OrthoDB" id="67851at2759"/>
<feature type="signal peptide" evidence="19">
    <location>
        <begin position="1"/>
        <end position="23"/>
    </location>
</feature>
<dbReference type="Gene3D" id="3.40.50.720">
    <property type="entry name" value="NAD(P)-binding Rossmann-like Domain"/>
    <property type="match status" value="1"/>
</dbReference>
<keyword evidence="19" id="KW-0732">Signal</keyword>
<protein>
    <recommendedName>
        <fullName evidence="6 14">Homoserine dehydrogenase</fullName>
        <shortName evidence="14">HDH</shortName>
        <ecNumber evidence="5 14">1.1.1.3</ecNumber>
    </recommendedName>
</protein>
<dbReference type="SUPFAM" id="SSF51735">
    <property type="entry name" value="NAD(P)-binding Rossmann-fold domains"/>
    <property type="match status" value="1"/>
</dbReference>
<evidence type="ECO:0000256" key="2">
    <source>
        <dbReference type="ARBA" id="ARBA00005056"/>
    </source>
</evidence>
<dbReference type="InterPro" id="IPR011147">
    <property type="entry name" value="Bifunc_Aspkin/hSer_DH"/>
</dbReference>
<evidence type="ECO:0000256" key="14">
    <source>
        <dbReference type="PIRNR" id="PIRNR036497"/>
    </source>
</evidence>
<gene>
    <name evidence="22" type="ORF">BJ322DRAFT_1106608</name>
</gene>
<comment type="catalytic activity">
    <reaction evidence="12">
        <text>L-homoserine + NADP(+) = L-aspartate 4-semialdehyde + NADPH + H(+)</text>
        <dbReference type="Rhea" id="RHEA:15761"/>
        <dbReference type="ChEBI" id="CHEBI:15378"/>
        <dbReference type="ChEBI" id="CHEBI:57476"/>
        <dbReference type="ChEBI" id="CHEBI:57783"/>
        <dbReference type="ChEBI" id="CHEBI:58349"/>
        <dbReference type="ChEBI" id="CHEBI:537519"/>
        <dbReference type="EC" id="1.1.1.3"/>
    </reaction>
    <physiologicalReaction direction="right-to-left" evidence="12">
        <dbReference type="Rhea" id="RHEA:15763"/>
    </physiologicalReaction>
</comment>
<feature type="domain" description="Aspartate/homoserine dehydrogenase NAD-binding" evidence="21">
    <location>
        <begin position="17"/>
        <end position="162"/>
    </location>
</feature>
<dbReference type="PROSITE" id="PS01042">
    <property type="entry name" value="HOMOSER_DHGENASE"/>
    <property type="match status" value="1"/>
</dbReference>
<keyword evidence="23" id="KW-1185">Reference proteome</keyword>
<dbReference type="GO" id="GO:0004412">
    <property type="term" value="F:homoserine dehydrogenase activity"/>
    <property type="evidence" value="ECO:0007669"/>
    <property type="project" value="UniProtKB-EC"/>
</dbReference>
<evidence type="ECO:0000256" key="5">
    <source>
        <dbReference type="ARBA" id="ARBA00013213"/>
    </source>
</evidence>
<evidence type="ECO:0000256" key="15">
    <source>
        <dbReference type="PIRSR" id="PIRSR036497-1"/>
    </source>
</evidence>